<reference evidence="4 5" key="1">
    <citation type="submission" date="2016-07" db="EMBL/GenBank/DDBJ databases">
        <title>Draft genome sequence of Prauserella muralis DSM 45305, isolated from a mould-covered wall in an indoor environment.</title>
        <authorList>
            <person name="Ruckert C."/>
            <person name="Albersmeier A."/>
            <person name="Jiang C.-L."/>
            <person name="Jiang Y."/>
            <person name="Kalinowski J."/>
            <person name="Schneider O."/>
            <person name="Winkler A."/>
            <person name="Zotchev S.B."/>
        </authorList>
    </citation>
    <scope>NUCLEOTIDE SEQUENCE [LARGE SCALE GENOMIC DNA]</scope>
    <source>
        <strain evidence="4 5">DSM 45305</strain>
    </source>
</reference>
<keyword evidence="4" id="KW-0808">Transferase</keyword>
<dbReference type="Proteomes" id="UP000249915">
    <property type="component" value="Unassembled WGS sequence"/>
</dbReference>
<proteinExistence type="inferred from homology"/>
<name>A0A2V4AHN7_9PSEU</name>
<evidence type="ECO:0000256" key="1">
    <source>
        <dbReference type="ARBA" id="ARBA00001933"/>
    </source>
</evidence>
<dbReference type="PANTHER" id="PTHR43713:SF3">
    <property type="entry name" value="GLUTAMATE-1-SEMIALDEHYDE 2,1-AMINOMUTASE 1, CHLOROPLASTIC-RELATED"/>
    <property type="match status" value="1"/>
</dbReference>
<dbReference type="InterPro" id="IPR015424">
    <property type="entry name" value="PyrdxlP-dep_Trfase"/>
</dbReference>
<evidence type="ECO:0000313" key="4">
    <source>
        <dbReference type="EMBL" id="PXY19444.1"/>
    </source>
</evidence>
<dbReference type="Gene3D" id="3.90.1150.10">
    <property type="entry name" value="Aspartate Aminotransferase, domain 1"/>
    <property type="match status" value="1"/>
</dbReference>
<keyword evidence="2 3" id="KW-0663">Pyridoxal phosphate</keyword>
<protein>
    <submittedName>
        <fullName evidence="4">Aminotransferase class III</fullName>
    </submittedName>
</protein>
<dbReference type="CDD" id="cd00610">
    <property type="entry name" value="OAT_like"/>
    <property type="match status" value="1"/>
</dbReference>
<organism evidence="4 5">
    <name type="scientific">Prauserella muralis</name>
    <dbReference type="NCBI Taxonomy" id="588067"/>
    <lineage>
        <taxon>Bacteria</taxon>
        <taxon>Bacillati</taxon>
        <taxon>Actinomycetota</taxon>
        <taxon>Actinomycetes</taxon>
        <taxon>Pseudonocardiales</taxon>
        <taxon>Pseudonocardiaceae</taxon>
        <taxon>Prauserella</taxon>
    </lineage>
</organism>
<dbReference type="EMBL" id="MASW01000007">
    <property type="protein sequence ID" value="PXY19444.1"/>
    <property type="molecule type" value="Genomic_DNA"/>
</dbReference>
<comment type="similarity">
    <text evidence="3">Belongs to the class-III pyridoxal-phosphate-dependent aminotransferase family.</text>
</comment>
<dbReference type="GO" id="GO:0030170">
    <property type="term" value="F:pyridoxal phosphate binding"/>
    <property type="evidence" value="ECO:0007669"/>
    <property type="project" value="InterPro"/>
</dbReference>
<keyword evidence="4" id="KW-0032">Aminotransferase</keyword>
<dbReference type="GO" id="GO:0008483">
    <property type="term" value="F:transaminase activity"/>
    <property type="evidence" value="ECO:0007669"/>
    <property type="project" value="UniProtKB-KW"/>
</dbReference>
<sequence>MDGDVMVDAARLPVKSRSLRQRGRLRTPGGVHSNVRLAGPQRFIEYAQGPWLFDVDGQNYVDYLLGQGPNFLGHAPPALVDTVNEACKRGLIYGGQHKLEVEAAEVVCEALGWADMVRFGVSGTESVQAALRLARAATGRTKVVRFEGHYHGWLDNVLMADGATGWGVASAGQVAGHLDDFFLLPWNDIDRLADTLAWQGDKIAAVIMEPIMINAGVIEPKPGYLETVRSLCDEYGVVLIFDEVISGFRLGLSGAAGRYGVIPDLATYGKAMAGGWPVSALAGRAELMALFGTGKVNHSGTFNGSVMATAATHATVSFLRDHQPYDSIAEHGRALMDGLREIGTRHGLPLRVQGLPMAFHVSFGDGDVTDYRSLQQLNLARYTSLAASLVEHGLWVAGRGVWYVSAAHGADELEAALTRFDKTLTDWA</sequence>
<dbReference type="Gene3D" id="3.40.640.10">
    <property type="entry name" value="Type I PLP-dependent aspartate aminotransferase-like (Major domain)"/>
    <property type="match status" value="1"/>
</dbReference>
<dbReference type="InterPro" id="IPR005814">
    <property type="entry name" value="Aminotrans_3"/>
</dbReference>
<evidence type="ECO:0000313" key="5">
    <source>
        <dbReference type="Proteomes" id="UP000249915"/>
    </source>
</evidence>
<gene>
    <name evidence="4" type="ORF">BAY60_32405</name>
</gene>
<dbReference type="InterPro" id="IPR015421">
    <property type="entry name" value="PyrdxlP-dep_Trfase_major"/>
</dbReference>
<keyword evidence="5" id="KW-1185">Reference proteome</keyword>
<dbReference type="PROSITE" id="PS00600">
    <property type="entry name" value="AA_TRANSFER_CLASS_3"/>
    <property type="match status" value="1"/>
</dbReference>
<accession>A0A2V4AHN7</accession>
<dbReference type="SUPFAM" id="SSF53383">
    <property type="entry name" value="PLP-dependent transferases"/>
    <property type="match status" value="1"/>
</dbReference>
<evidence type="ECO:0000256" key="2">
    <source>
        <dbReference type="ARBA" id="ARBA00022898"/>
    </source>
</evidence>
<dbReference type="PANTHER" id="PTHR43713">
    <property type="entry name" value="GLUTAMATE-1-SEMIALDEHYDE 2,1-AMINOMUTASE"/>
    <property type="match status" value="1"/>
</dbReference>
<dbReference type="AlphaFoldDB" id="A0A2V4AHN7"/>
<dbReference type="InterPro" id="IPR015422">
    <property type="entry name" value="PyrdxlP-dep_Trfase_small"/>
</dbReference>
<comment type="cofactor">
    <cofactor evidence="1">
        <name>pyridoxal 5'-phosphate</name>
        <dbReference type="ChEBI" id="CHEBI:597326"/>
    </cofactor>
</comment>
<evidence type="ECO:0000256" key="3">
    <source>
        <dbReference type="RuleBase" id="RU003560"/>
    </source>
</evidence>
<dbReference type="InterPro" id="IPR049704">
    <property type="entry name" value="Aminotrans_3_PPA_site"/>
</dbReference>
<comment type="caution">
    <text evidence="4">The sequence shown here is derived from an EMBL/GenBank/DDBJ whole genome shotgun (WGS) entry which is preliminary data.</text>
</comment>
<dbReference type="Pfam" id="PF00202">
    <property type="entry name" value="Aminotran_3"/>
    <property type="match status" value="1"/>
</dbReference>